<name>A0AAW6RN99_9BURK</name>
<evidence type="ECO:0000313" key="18">
    <source>
        <dbReference type="EMBL" id="MDG9700397.1"/>
    </source>
</evidence>
<evidence type="ECO:0000259" key="17">
    <source>
        <dbReference type="PROSITE" id="PS51785"/>
    </source>
</evidence>
<dbReference type="PROSITE" id="PS51784">
    <property type="entry name" value="EXOI_SH3"/>
    <property type="match status" value="1"/>
</dbReference>
<evidence type="ECO:0000256" key="6">
    <source>
        <dbReference type="ARBA" id="ARBA00022763"/>
    </source>
</evidence>
<dbReference type="Pfam" id="PF26016">
    <property type="entry name" value="ExoI_C"/>
    <property type="match status" value="1"/>
</dbReference>
<dbReference type="InterPro" id="IPR013620">
    <property type="entry name" value="Exonuc_1_SH3"/>
</dbReference>
<evidence type="ECO:0000256" key="15">
    <source>
        <dbReference type="PIRSR" id="PIRSR000977-2"/>
    </source>
</evidence>
<dbReference type="InterPro" id="IPR023607">
    <property type="entry name" value="Exodeoxyribonuclease_I"/>
</dbReference>
<keyword evidence="11" id="KW-0234">DNA repair</keyword>
<evidence type="ECO:0000256" key="11">
    <source>
        <dbReference type="ARBA" id="ARBA00023204"/>
    </source>
</evidence>
<keyword evidence="19" id="KW-1185">Reference proteome</keyword>
<dbReference type="InterPro" id="IPR013520">
    <property type="entry name" value="Ribonucl_H"/>
</dbReference>
<keyword evidence="6" id="KW-0227">DNA damage</keyword>
<evidence type="ECO:0000256" key="10">
    <source>
        <dbReference type="ARBA" id="ARBA00023125"/>
    </source>
</evidence>
<evidence type="ECO:0000256" key="4">
    <source>
        <dbReference type="ARBA" id="ARBA00022722"/>
    </source>
</evidence>
<keyword evidence="4" id="KW-0540">Nuclease</keyword>
<evidence type="ECO:0000256" key="9">
    <source>
        <dbReference type="ARBA" id="ARBA00022842"/>
    </source>
</evidence>
<organism evidence="18 19">
    <name type="scientific">Ottowia cancrivicina</name>
    <dbReference type="NCBI Taxonomy" id="3040346"/>
    <lineage>
        <taxon>Bacteria</taxon>
        <taxon>Pseudomonadati</taxon>
        <taxon>Pseudomonadota</taxon>
        <taxon>Betaproteobacteria</taxon>
        <taxon>Burkholderiales</taxon>
        <taxon>Comamonadaceae</taxon>
        <taxon>Ottowia</taxon>
    </lineage>
</organism>
<feature type="binding site" evidence="15">
    <location>
        <position position="15"/>
    </location>
    <ligand>
        <name>Mg(2+)</name>
        <dbReference type="ChEBI" id="CHEBI:18420"/>
        <label>2</label>
    </ligand>
</feature>
<dbReference type="Pfam" id="PF08411">
    <property type="entry name" value="ExoI_SH3"/>
    <property type="match status" value="1"/>
</dbReference>
<dbReference type="PROSITE" id="PS51785">
    <property type="entry name" value="EXOI_C"/>
    <property type="match status" value="1"/>
</dbReference>
<evidence type="ECO:0000313" key="19">
    <source>
        <dbReference type="Proteomes" id="UP001237156"/>
    </source>
</evidence>
<evidence type="ECO:0000256" key="7">
    <source>
        <dbReference type="ARBA" id="ARBA00022801"/>
    </source>
</evidence>
<comment type="caution">
    <text evidence="18">The sequence shown here is derived from an EMBL/GenBank/DDBJ whole genome shotgun (WGS) entry which is preliminary data.</text>
</comment>
<dbReference type="GO" id="GO:0046872">
    <property type="term" value="F:metal ion binding"/>
    <property type="evidence" value="ECO:0007669"/>
    <property type="project" value="UniProtKB-KW"/>
</dbReference>
<dbReference type="InterPro" id="IPR058561">
    <property type="entry name" value="Exonuc_1_C"/>
</dbReference>
<dbReference type="EC" id="3.1.11.1" evidence="2"/>
<feature type="binding site" evidence="14">
    <location>
        <position position="15"/>
    </location>
    <ligand>
        <name>substrate</name>
    </ligand>
</feature>
<dbReference type="InterPro" id="IPR038649">
    <property type="entry name" value="EXOI_SH3_sf"/>
</dbReference>
<dbReference type="FunFam" id="3.30.420.10:FF:000033">
    <property type="entry name" value="Exodeoxyribonuclease I"/>
    <property type="match status" value="1"/>
</dbReference>
<protein>
    <recommendedName>
        <fullName evidence="3">Exodeoxyribonuclease I</fullName>
        <ecNumber evidence="2">3.1.11.1</ecNumber>
    </recommendedName>
    <alternativeName>
        <fullName evidence="12">DNA deoxyribophosphodiesterase</fullName>
    </alternativeName>
</protein>
<feature type="domain" description="ExoI C-terminal" evidence="17">
    <location>
        <begin position="361"/>
        <end position="483"/>
    </location>
</feature>
<dbReference type="GO" id="GO:0003677">
    <property type="term" value="F:DNA binding"/>
    <property type="evidence" value="ECO:0007669"/>
    <property type="project" value="UniProtKB-KW"/>
</dbReference>
<feature type="binding site" evidence="15">
    <location>
        <position position="13"/>
    </location>
    <ligand>
        <name>Mg(2+)</name>
        <dbReference type="ChEBI" id="CHEBI:18420"/>
        <label>1</label>
    </ligand>
</feature>
<reference evidence="18 19" key="1">
    <citation type="submission" date="2023-04" db="EMBL/GenBank/DDBJ databases">
        <title>Ottowia paracancer sp. nov., isolated from human stomach.</title>
        <authorList>
            <person name="Song Y."/>
        </authorList>
    </citation>
    <scope>NUCLEOTIDE SEQUENCE [LARGE SCALE GENOMIC DNA]</scope>
    <source>
        <strain evidence="18 19">10c7w1</strain>
    </source>
</reference>
<dbReference type="InterPro" id="IPR034747">
    <property type="entry name" value="EXOI_SH3"/>
</dbReference>
<gene>
    <name evidence="18" type="primary">sbcB</name>
    <name evidence="18" type="ORF">QB898_11870</name>
</gene>
<dbReference type="Gene3D" id="3.30.420.10">
    <property type="entry name" value="Ribonuclease H-like superfamily/Ribonuclease H"/>
    <property type="match status" value="1"/>
</dbReference>
<dbReference type="Gene3D" id="3.30.1520.20">
    <property type="entry name" value="Exonuclease ExoI, domain 2"/>
    <property type="match status" value="1"/>
</dbReference>
<comment type="catalytic activity">
    <reaction evidence="1">
        <text>Exonucleolytic cleavage in the 3'- to 5'-direction to yield nucleoside 5'-phosphates.</text>
        <dbReference type="EC" id="3.1.11.1"/>
    </reaction>
</comment>
<evidence type="ECO:0000256" key="5">
    <source>
        <dbReference type="ARBA" id="ARBA00022723"/>
    </source>
</evidence>
<keyword evidence="8" id="KW-0269">Exonuclease</keyword>
<comment type="subunit">
    <text evidence="13">Monomer. Interacts with ssb (via C-terminus); this interaction stimulates the exonuclease activity by recruiting the enzyme to its substrate.</text>
</comment>
<dbReference type="Proteomes" id="UP001237156">
    <property type="component" value="Unassembled WGS sequence"/>
</dbReference>
<accession>A0AAW6RN99</accession>
<evidence type="ECO:0000256" key="1">
    <source>
        <dbReference type="ARBA" id="ARBA00000563"/>
    </source>
</evidence>
<keyword evidence="5 15" id="KW-0479">Metal-binding</keyword>
<dbReference type="SUPFAM" id="SSF53098">
    <property type="entry name" value="Ribonuclease H-like"/>
    <property type="match status" value="1"/>
</dbReference>
<dbReference type="Gene3D" id="1.10.287.1240">
    <property type="match status" value="1"/>
</dbReference>
<evidence type="ECO:0000256" key="13">
    <source>
        <dbReference type="ARBA" id="ARBA00046792"/>
    </source>
</evidence>
<feature type="binding site" evidence="14">
    <location>
        <position position="163"/>
    </location>
    <ligand>
        <name>substrate</name>
    </ligand>
</feature>
<dbReference type="AlphaFoldDB" id="A0AAW6RN99"/>
<keyword evidence="9 15" id="KW-0460">Magnesium</keyword>
<feature type="domain" description="ExoI SH3-like" evidence="16">
    <location>
        <begin position="200"/>
        <end position="359"/>
    </location>
</feature>
<dbReference type="Gene3D" id="1.20.1280.70">
    <property type="entry name" value="Exonuclease ExoI, domain 3"/>
    <property type="match status" value="1"/>
</dbReference>
<evidence type="ECO:0000256" key="12">
    <source>
        <dbReference type="ARBA" id="ARBA00031220"/>
    </source>
</evidence>
<dbReference type="CDD" id="cd06138">
    <property type="entry name" value="ExoI_N"/>
    <property type="match status" value="1"/>
</dbReference>
<evidence type="ECO:0000256" key="2">
    <source>
        <dbReference type="ARBA" id="ARBA00012108"/>
    </source>
</evidence>
<feature type="binding site" evidence="15">
    <location>
        <position position="184"/>
    </location>
    <ligand>
        <name>Mg(2+)</name>
        <dbReference type="ChEBI" id="CHEBI:18420"/>
        <label>2</label>
    </ligand>
</feature>
<keyword evidence="10" id="KW-0238">DNA-binding</keyword>
<proteinExistence type="predicted"/>
<comment type="cofactor">
    <cofactor evidence="15">
        <name>Mg(2+)</name>
        <dbReference type="ChEBI" id="CHEBI:18420"/>
    </cofactor>
    <text evidence="15">Binds 2 Mg(2+) ions per monomer.</text>
</comment>
<evidence type="ECO:0000256" key="14">
    <source>
        <dbReference type="PIRSR" id="PIRSR000977-1"/>
    </source>
</evidence>
<dbReference type="InterPro" id="IPR012337">
    <property type="entry name" value="RNaseH-like_sf"/>
</dbReference>
<dbReference type="Pfam" id="PF00929">
    <property type="entry name" value="RNase_T"/>
    <property type="match status" value="1"/>
</dbReference>
<dbReference type="SMART" id="SM00479">
    <property type="entry name" value="EXOIII"/>
    <property type="match status" value="1"/>
</dbReference>
<dbReference type="GO" id="GO:0008310">
    <property type="term" value="F:single-stranded DNA 3'-5' DNA exonuclease activity"/>
    <property type="evidence" value="ECO:0007669"/>
    <property type="project" value="UniProtKB-EC"/>
</dbReference>
<dbReference type="EMBL" id="JARVII010000034">
    <property type="protein sequence ID" value="MDG9700397.1"/>
    <property type="molecule type" value="Genomic_DNA"/>
</dbReference>
<evidence type="ECO:0000256" key="8">
    <source>
        <dbReference type="ARBA" id="ARBA00022839"/>
    </source>
</evidence>
<dbReference type="RefSeq" id="WP_279525123.1">
    <property type="nucleotide sequence ID" value="NZ_JARVII010000034.1"/>
</dbReference>
<evidence type="ECO:0000259" key="16">
    <source>
        <dbReference type="PROSITE" id="PS51784"/>
    </source>
</evidence>
<keyword evidence="7 18" id="KW-0378">Hydrolase</keyword>
<dbReference type="GO" id="GO:0006281">
    <property type="term" value="P:DNA repair"/>
    <property type="evidence" value="ECO:0007669"/>
    <property type="project" value="UniProtKB-KW"/>
</dbReference>
<dbReference type="PIRSF" id="PIRSF000977">
    <property type="entry name" value="Exodeoxyribonuclease_I"/>
    <property type="match status" value="1"/>
</dbReference>
<evidence type="ECO:0000256" key="3">
    <source>
        <dbReference type="ARBA" id="ARBA00019900"/>
    </source>
</evidence>
<dbReference type="InterPro" id="IPR036397">
    <property type="entry name" value="RNaseH_sf"/>
</dbReference>
<sequence>MQATPPLSFLWHDYETFGANPRRDRPAQFAAIRTDADLNETGEPLMLYCRPAADALPEPESCLITGITPQLCAQRGLPESEFAARVNAALAEPGTVGVGYNSIRFDDEVTRHLLWRNLIDPYAREWQNGNGRWDLLDVARCAHALRPEGVQWPTGEDGLPSFKLEHLAAANGLAHEAAHDALSDVRATLALARLIRQSQPRLFDFCLALRSKERVAQEMGLPAAVASARPFLHVSGMFGAARGCIALMAPLAMHPANKNEVLAWDLMHDPAELAALTPEQVRQRLFTPAQELPEGTPRLPIKGVHLNKAPIVIAALKTLRPEQARQWGIDFAQAQTHLEHLRALPDLSALWQQVYARPEAAAVDVDEDLYGGFTSRDDRRRLDELHRALKPGSSEPPRLPGFDDARLHELVWRWRARNRPESLTPDEQRRWREHCQARLLHGAGGALTLQSYFDRIDALAQAREDERSQDILGALYEWGEMLGEGLDEAA</sequence>
<dbReference type="NCBIfam" id="NF008746">
    <property type="entry name" value="PRK11779.1"/>
    <property type="match status" value="1"/>
</dbReference>